<dbReference type="EC" id="1.3.99.-" evidence="4"/>
<dbReference type="InterPro" id="IPR002937">
    <property type="entry name" value="Amino_oxidase"/>
</dbReference>
<feature type="domain" description="Amine oxidase" evidence="3">
    <location>
        <begin position="39"/>
        <end position="311"/>
    </location>
</feature>
<dbReference type="Pfam" id="PF01593">
    <property type="entry name" value="Amino_oxidase"/>
    <property type="match status" value="1"/>
</dbReference>
<proteinExistence type="predicted"/>
<dbReference type="AlphaFoldDB" id="Q1J033"/>
<dbReference type="GO" id="GO:0016491">
    <property type="term" value="F:oxidoreductase activity"/>
    <property type="evidence" value="ECO:0007669"/>
    <property type="project" value="UniProtKB-KW"/>
</dbReference>
<evidence type="ECO:0000259" key="3">
    <source>
        <dbReference type="Pfam" id="PF01593"/>
    </source>
</evidence>
<dbReference type="InterPro" id="IPR036188">
    <property type="entry name" value="FAD/NAD-bd_sf"/>
</dbReference>
<evidence type="ECO:0000313" key="4">
    <source>
        <dbReference type="EMBL" id="ABF45151.1"/>
    </source>
</evidence>
<sequence>MGCGLEGVLSRRAERPVGSADDSRPRGQDFSTGILGGGLAGLALAALLAERGHAVTVYERDRVGGKLRRVTVGGLTFDTGPSLFTFPEIWWAFLARLEEVDALDLRPLPGGLGLHHTPFGSVPLPVPAGHALAAAWAAYRRAAAPLAPHIGTLLTTPPRLHDPAFRRASAALFQATGGHLTAEGWVRSRRLPPALAHAVRTHALNAGLAPEDAPALYALLPALVADHVARPAAGMGALLDTLLALGRARGVRVREGTEVVRVDARRARLTLKGGETQHHDLLVSALDPTRLAALLGRRVRSPVARRTVSGVALYAALPGPAPLPATSVLPPADFSTFRRALRAGAWPPDTLALVHAQGPRLAVLLTAPASGQVLSPEHPWVRAQLERVERMLGVPGLLATARDVVALSPGHYAAGGHPGGAIYGAALPVWRGGPLHPQRHRPWPKLWQVGTGVHPGGGIPAVLGGALIVDRLMEESGR</sequence>
<dbReference type="STRING" id="319795.Dgeo_0849"/>
<keyword evidence="5" id="KW-1185">Reference proteome</keyword>
<name>Q1J033_DEIGD</name>
<dbReference type="KEGG" id="dge:Dgeo_0849"/>
<dbReference type="RefSeq" id="WP_011529989.1">
    <property type="nucleotide sequence ID" value="NC_008025.1"/>
</dbReference>
<dbReference type="HOGENOM" id="CLU_600939_0_0_0"/>
<accession>Q1J033</accession>
<dbReference type="EMBL" id="CP000359">
    <property type="protein sequence ID" value="ABF45151.1"/>
    <property type="molecule type" value="Genomic_DNA"/>
</dbReference>
<feature type="region of interest" description="Disordered" evidence="2">
    <location>
        <begin position="1"/>
        <end position="28"/>
    </location>
</feature>
<evidence type="ECO:0000256" key="1">
    <source>
        <dbReference type="ARBA" id="ARBA00023002"/>
    </source>
</evidence>
<reference evidence="4" key="1">
    <citation type="submission" date="2006-04" db="EMBL/GenBank/DDBJ databases">
        <title>Complete sequence of chromosome of Deinococcus geothermalis DSM 11300.</title>
        <authorList>
            <consortium name="US DOE Joint Genome Institute"/>
            <person name="Copeland A."/>
            <person name="Lucas S."/>
            <person name="Lapidus A."/>
            <person name="Barry K."/>
            <person name="Detter J.C."/>
            <person name="Glavina del Rio T."/>
            <person name="Hammon N."/>
            <person name="Israni S."/>
            <person name="Dalin E."/>
            <person name="Tice H."/>
            <person name="Pitluck S."/>
            <person name="Brettin T."/>
            <person name="Bruce D."/>
            <person name="Han C."/>
            <person name="Tapia R."/>
            <person name="Saunders E."/>
            <person name="Gilna P."/>
            <person name="Schmutz J."/>
            <person name="Larimer F."/>
            <person name="Land M."/>
            <person name="Hauser L."/>
            <person name="Kyrpides N."/>
            <person name="Kim E."/>
            <person name="Daly M.J."/>
            <person name="Fredrickson J.K."/>
            <person name="Makarova K.S."/>
            <person name="Gaidamakova E.K."/>
            <person name="Zhai M."/>
            <person name="Richardson P."/>
        </authorList>
    </citation>
    <scope>NUCLEOTIDE SEQUENCE</scope>
    <source>
        <strain evidence="4">DSM 11300</strain>
    </source>
</reference>
<organism evidence="4 5">
    <name type="scientific">Deinococcus geothermalis (strain DSM 11300 / CIP 105573 / AG-3a)</name>
    <dbReference type="NCBI Taxonomy" id="319795"/>
    <lineage>
        <taxon>Bacteria</taxon>
        <taxon>Thermotogati</taxon>
        <taxon>Deinococcota</taxon>
        <taxon>Deinococci</taxon>
        <taxon>Deinococcales</taxon>
        <taxon>Deinococcaceae</taxon>
        <taxon>Deinococcus</taxon>
    </lineage>
</organism>
<dbReference type="SUPFAM" id="SSF51905">
    <property type="entry name" value="FAD/NAD(P)-binding domain"/>
    <property type="match status" value="1"/>
</dbReference>
<dbReference type="PANTHER" id="PTHR43734:SF7">
    <property type="entry name" value="4,4'-DIAPONEUROSPORENE OXYGENASE"/>
    <property type="match status" value="1"/>
</dbReference>
<dbReference type="eggNOG" id="COG1233">
    <property type="taxonomic scope" value="Bacteria"/>
</dbReference>
<evidence type="ECO:0000256" key="2">
    <source>
        <dbReference type="SAM" id="MobiDB-lite"/>
    </source>
</evidence>
<feature type="compositionally biased region" description="Basic and acidic residues" evidence="2">
    <location>
        <begin position="9"/>
        <end position="27"/>
    </location>
</feature>
<evidence type="ECO:0000313" key="5">
    <source>
        <dbReference type="Proteomes" id="UP000002431"/>
    </source>
</evidence>
<dbReference type="Proteomes" id="UP000002431">
    <property type="component" value="Chromosome"/>
</dbReference>
<dbReference type="Gene3D" id="3.50.50.60">
    <property type="entry name" value="FAD/NAD(P)-binding domain"/>
    <property type="match status" value="2"/>
</dbReference>
<protein>
    <submittedName>
        <fullName evidence="4">Four-step phytoene desaturase</fullName>
        <ecNumber evidence="4">1.3.99.-</ecNumber>
    </submittedName>
</protein>
<keyword evidence="1 4" id="KW-0560">Oxidoreductase</keyword>
<dbReference type="PANTHER" id="PTHR43734">
    <property type="entry name" value="PHYTOENE DESATURASE"/>
    <property type="match status" value="1"/>
</dbReference>
<gene>
    <name evidence="4" type="ordered locus">Dgeo_0849</name>
</gene>